<dbReference type="Proteomes" id="UP000184221">
    <property type="component" value="Unassembled WGS sequence"/>
</dbReference>
<gene>
    <name evidence="2" type="ORF">SAMN05443551_3789</name>
</gene>
<evidence type="ECO:0000313" key="3">
    <source>
        <dbReference type="Proteomes" id="UP000184221"/>
    </source>
</evidence>
<name>A0A1M5X6R9_9RHOB</name>
<sequence>MRQRTRATAGAVLVTTALTGCMQDLGDGAVSRFLTTEPAATSETRVAAPVPSDASPVISALSSRSSVLTAGSPYDQVAAGVLAADARVAEAELHVAKLRAEAASKNWLPTLSPRISLTSLGDFVADLVVNQVLFDNGRKKAERDLAKADVELAAVALSESSNDRVYDGLVLYLQAEEGRAAADLYAQALKDMGHFEWVMDERVKGGVSDFSDLNVIRQKIADLRSRDSAAREKTTRALGELNAMSATSLSDLRGLRSMGTTPETMSLSVLRAMVERDQQLAQARIARAQHLPGLSVGGSIRNDGENIAVTGGSDVGLGLGTMASLDAIEATKVTADRKVTEARDIAQRAIEADQREIAALNRQAEEAAALTRQAKQNLDLFQRQYEGGARQVMDVVGVYETFLRALEKELDLKFRAARAELDAAKRLGILADGARI</sequence>
<dbReference type="OrthoDB" id="7790365at2"/>
<dbReference type="STRING" id="996342.SAMN05443551_3789"/>
<protein>
    <submittedName>
        <fullName evidence="2">Outer membrane protein, adhesin transport system</fullName>
    </submittedName>
</protein>
<dbReference type="GO" id="GO:0015562">
    <property type="term" value="F:efflux transmembrane transporter activity"/>
    <property type="evidence" value="ECO:0007669"/>
    <property type="project" value="InterPro"/>
</dbReference>
<keyword evidence="3" id="KW-1185">Reference proteome</keyword>
<evidence type="ECO:0000313" key="2">
    <source>
        <dbReference type="EMBL" id="SHH95491.1"/>
    </source>
</evidence>
<proteinExistence type="predicted"/>
<dbReference type="SUPFAM" id="SSF56954">
    <property type="entry name" value="Outer membrane efflux proteins (OEP)"/>
    <property type="match status" value="1"/>
</dbReference>
<dbReference type="PROSITE" id="PS51257">
    <property type="entry name" value="PROKAR_LIPOPROTEIN"/>
    <property type="match status" value="1"/>
</dbReference>
<dbReference type="EMBL" id="FQXC01000005">
    <property type="protein sequence ID" value="SHH95491.1"/>
    <property type="molecule type" value="Genomic_DNA"/>
</dbReference>
<dbReference type="AlphaFoldDB" id="A0A1M5X6R9"/>
<accession>A0A1M5X6R9</accession>
<keyword evidence="1" id="KW-0175">Coiled coil</keyword>
<feature type="coiled-coil region" evidence="1">
    <location>
        <begin position="343"/>
        <end position="384"/>
    </location>
</feature>
<organism evidence="2 3">
    <name type="scientific">Marivita hallyeonensis</name>
    <dbReference type="NCBI Taxonomy" id="996342"/>
    <lineage>
        <taxon>Bacteria</taxon>
        <taxon>Pseudomonadati</taxon>
        <taxon>Pseudomonadota</taxon>
        <taxon>Alphaproteobacteria</taxon>
        <taxon>Rhodobacterales</taxon>
        <taxon>Roseobacteraceae</taxon>
        <taxon>Marivita</taxon>
    </lineage>
</organism>
<reference evidence="2 3" key="1">
    <citation type="submission" date="2016-11" db="EMBL/GenBank/DDBJ databases">
        <authorList>
            <person name="Jaros S."/>
            <person name="Januszkiewicz K."/>
            <person name="Wedrychowicz H."/>
        </authorList>
    </citation>
    <scope>NUCLEOTIDE SEQUENCE [LARGE SCALE GENOMIC DNA]</scope>
    <source>
        <strain evidence="2 3">DSM 29431</strain>
    </source>
</reference>
<dbReference type="Gene3D" id="1.20.1600.10">
    <property type="entry name" value="Outer membrane efflux proteins (OEP)"/>
    <property type="match status" value="1"/>
</dbReference>
<evidence type="ECO:0000256" key="1">
    <source>
        <dbReference type="SAM" id="Coils"/>
    </source>
</evidence>